<sequence length="211" mass="22887">MSSATVKPGIVSFAAALSLHKRSRVAEIETRVHEGPPPAQIENSGPQSVHIDNAVNGSIITASPPAPTAPDAGLHRDPSRRYIGAPSHQSPRVLRVYILCIASTSVGFIFVLISVLVLVWTLQSCGMSIFISAVLVVGVLSLGAVLIPDNVISMVRDKLSTSTNSQSKRLQELSLVVITRCRQVYRHTVHLVANCVINTRQIFEYIFGRRN</sequence>
<feature type="transmembrane region" description="Helical" evidence="1">
    <location>
        <begin position="126"/>
        <end position="147"/>
    </location>
</feature>
<dbReference type="KEGG" id="cput:CONPUDRAFT_137128"/>
<dbReference type="Proteomes" id="UP000053558">
    <property type="component" value="Unassembled WGS sequence"/>
</dbReference>
<gene>
    <name evidence="2" type="ORF">CONPUDRAFT_137128</name>
</gene>
<evidence type="ECO:0000313" key="2">
    <source>
        <dbReference type="EMBL" id="EIW81015.1"/>
    </source>
</evidence>
<comment type="caution">
    <text evidence="2">The sequence shown here is derived from an EMBL/GenBank/DDBJ whole genome shotgun (WGS) entry which is preliminary data.</text>
</comment>
<dbReference type="AlphaFoldDB" id="A0A5M3MQU1"/>
<accession>A0A5M3MQU1</accession>
<keyword evidence="1" id="KW-1133">Transmembrane helix</keyword>
<keyword evidence="3" id="KW-1185">Reference proteome</keyword>
<evidence type="ECO:0000313" key="3">
    <source>
        <dbReference type="Proteomes" id="UP000053558"/>
    </source>
</evidence>
<keyword evidence="1" id="KW-0472">Membrane</keyword>
<keyword evidence="1" id="KW-0812">Transmembrane</keyword>
<dbReference type="EMBL" id="JH711578">
    <property type="protein sequence ID" value="EIW81015.1"/>
    <property type="molecule type" value="Genomic_DNA"/>
</dbReference>
<dbReference type="GeneID" id="19200985"/>
<feature type="transmembrane region" description="Helical" evidence="1">
    <location>
        <begin position="96"/>
        <end position="120"/>
    </location>
</feature>
<name>A0A5M3MQU1_CONPW</name>
<evidence type="ECO:0000256" key="1">
    <source>
        <dbReference type="SAM" id="Phobius"/>
    </source>
</evidence>
<reference evidence="3" key="1">
    <citation type="journal article" date="2012" name="Science">
        <title>The Paleozoic origin of enzymatic lignin decomposition reconstructed from 31 fungal genomes.</title>
        <authorList>
            <person name="Floudas D."/>
            <person name="Binder M."/>
            <person name="Riley R."/>
            <person name="Barry K."/>
            <person name="Blanchette R.A."/>
            <person name="Henrissat B."/>
            <person name="Martinez A.T."/>
            <person name="Otillar R."/>
            <person name="Spatafora J.W."/>
            <person name="Yadav J.S."/>
            <person name="Aerts A."/>
            <person name="Benoit I."/>
            <person name="Boyd A."/>
            <person name="Carlson A."/>
            <person name="Copeland A."/>
            <person name="Coutinho P.M."/>
            <person name="de Vries R.P."/>
            <person name="Ferreira P."/>
            <person name="Findley K."/>
            <person name="Foster B."/>
            <person name="Gaskell J."/>
            <person name="Glotzer D."/>
            <person name="Gorecki P."/>
            <person name="Heitman J."/>
            <person name="Hesse C."/>
            <person name="Hori C."/>
            <person name="Igarashi K."/>
            <person name="Jurgens J.A."/>
            <person name="Kallen N."/>
            <person name="Kersten P."/>
            <person name="Kohler A."/>
            <person name="Kuees U."/>
            <person name="Kumar T.K.A."/>
            <person name="Kuo A."/>
            <person name="LaButti K."/>
            <person name="Larrondo L.F."/>
            <person name="Lindquist E."/>
            <person name="Ling A."/>
            <person name="Lombard V."/>
            <person name="Lucas S."/>
            <person name="Lundell T."/>
            <person name="Martin R."/>
            <person name="McLaughlin D.J."/>
            <person name="Morgenstern I."/>
            <person name="Morin E."/>
            <person name="Murat C."/>
            <person name="Nagy L.G."/>
            <person name="Nolan M."/>
            <person name="Ohm R.A."/>
            <person name="Patyshakuliyeva A."/>
            <person name="Rokas A."/>
            <person name="Ruiz-Duenas F.J."/>
            <person name="Sabat G."/>
            <person name="Salamov A."/>
            <person name="Samejima M."/>
            <person name="Schmutz J."/>
            <person name="Slot J.C."/>
            <person name="St John F."/>
            <person name="Stenlid J."/>
            <person name="Sun H."/>
            <person name="Sun S."/>
            <person name="Syed K."/>
            <person name="Tsang A."/>
            <person name="Wiebenga A."/>
            <person name="Young D."/>
            <person name="Pisabarro A."/>
            <person name="Eastwood D.C."/>
            <person name="Martin F."/>
            <person name="Cullen D."/>
            <person name="Grigoriev I.V."/>
            <person name="Hibbett D.S."/>
        </authorList>
    </citation>
    <scope>NUCLEOTIDE SEQUENCE [LARGE SCALE GENOMIC DNA]</scope>
    <source>
        <strain evidence="3">RWD-64-598 SS2</strain>
    </source>
</reference>
<organism evidence="2 3">
    <name type="scientific">Coniophora puteana (strain RWD-64-598)</name>
    <name type="common">Brown rot fungus</name>
    <dbReference type="NCBI Taxonomy" id="741705"/>
    <lineage>
        <taxon>Eukaryota</taxon>
        <taxon>Fungi</taxon>
        <taxon>Dikarya</taxon>
        <taxon>Basidiomycota</taxon>
        <taxon>Agaricomycotina</taxon>
        <taxon>Agaricomycetes</taxon>
        <taxon>Agaricomycetidae</taxon>
        <taxon>Boletales</taxon>
        <taxon>Coniophorineae</taxon>
        <taxon>Coniophoraceae</taxon>
        <taxon>Coniophora</taxon>
    </lineage>
</organism>
<dbReference type="RefSeq" id="XP_007768453.1">
    <property type="nucleotide sequence ID" value="XM_007770263.1"/>
</dbReference>
<protein>
    <submittedName>
        <fullName evidence="2">Uncharacterized protein</fullName>
    </submittedName>
</protein>
<proteinExistence type="predicted"/>